<evidence type="ECO:0000313" key="3">
    <source>
        <dbReference type="Proteomes" id="UP001165190"/>
    </source>
</evidence>
<reference evidence="2" key="1">
    <citation type="submission" date="2023-05" db="EMBL/GenBank/DDBJ databases">
        <title>Genome and transcriptome analyses reveal genes involved in the formation of fine ridges on petal epidermal cells in Hibiscus trionum.</title>
        <authorList>
            <person name="Koshimizu S."/>
            <person name="Masuda S."/>
            <person name="Ishii T."/>
            <person name="Shirasu K."/>
            <person name="Hoshino A."/>
            <person name="Arita M."/>
        </authorList>
    </citation>
    <scope>NUCLEOTIDE SEQUENCE</scope>
    <source>
        <strain evidence="2">Hamamatsu line</strain>
    </source>
</reference>
<feature type="region of interest" description="Disordered" evidence="1">
    <location>
        <begin position="1"/>
        <end position="53"/>
    </location>
</feature>
<dbReference type="Proteomes" id="UP001165190">
    <property type="component" value="Unassembled WGS sequence"/>
</dbReference>
<feature type="compositionally biased region" description="Basic and acidic residues" evidence="1">
    <location>
        <begin position="1"/>
        <end position="10"/>
    </location>
</feature>
<feature type="compositionally biased region" description="Basic and acidic residues" evidence="1">
    <location>
        <begin position="143"/>
        <end position="156"/>
    </location>
</feature>
<accession>A0A9W7I9J0</accession>
<organism evidence="2 3">
    <name type="scientific">Hibiscus trionum</name>
    <name type="common">Flower of an hour</name>
    <dbReference type="NCBI Taxonomy" id="183268"/>
    <lineage>
        <taxon>Eukaryota</taxon>
        <taxon>Viridiplantae</taxon>
        <taxon>Streptophyta</taxon>
        <taxon>Embryophyta</taxon>
        <taxon>Tracheophyta</taxon>
        <taxon>Spermatophyta</taxon>
        <taxon>Magnoliopsida</taxon>
        <taxon>eudicotyledons</taxon>
        <taxon>Gunneridae</taxon>
        <taxon>Pentapetalae</taxon>
        <taxon>rosids</taxon>
        <taxon>malvids</taxon>
        <taxon>Malvales</taxon>
        <taxon>Malvaceae</taxon>
        <taxon>Malvoideae</taxon>
        <taxon>Hibiscus</taxon>
    </lineage>
</organism>
<proteinExistence type="predicted"/>
<dbReference type="EMBL" id="BSYR01000024">
    <property type="protein sequence ID" value="GMI91393.1"/>
    <property type="molecule type" value="Genomic_DNA"/>
</dbReference>
<dbReference type="AlphaFoldDB" id="A0A9W7I9J0"/>
<dbReference type="PANTHER" id="PTHR37259:SF2">
    <property type="entry name" value="OS07G0474300 PROTEIN"/>
    <property type="match status" value="1"/>
</dbReference>
<feature type="region of interest" description="Disordered" evidence="1">
    <location>
        <begin position="114"/>
        <end position="158"/>
    </location>
</feature>
<dbReference type="PANTHER" id="PTHR37259">
    <property type="entry name" value="OS07G0474300 PROTEIN"/>
    <property type="match status" value="1"/>
</dbReference>
<comment type="caution">
    <text evidence="2">The sequence shown here is derived from an EMBL/GenBank/DDBJ whole genome shotgun (WGS) entry which is preliminary data.</text>
</comment>
<name>A0A9W7I9J0_HIBTR</name>
<dbReference type="OrthoDB" id="784446at2759"/>
<evidence type="ECO:0000256" key="1">
    <source>
        <dbReference type="SAM" id="MobiDB-lite"/>
    </source>
</evidence>
<evidence type="ECO:0000313" key="2">
    <source>
        <dbReference type="EMBL" id="GMI91393.1"/>
    </source>
</evidence>
<gene>
    <name evidence="2" type="ORF">HRI_002808600</name>
</gene>
<feature type="compositionally biased region" description="Polar residues" evidence="1">
    <location>
        <begin position="26"/>
        <end position="43"/>
    </location>
</feature>
<feature type="compositionally biased region" description="Basic and acidic residues" evidence="1">
    <location>
        <begin position="114"/>
        <end position="131"/>
    </location>
</feature>
<protein>
    <submittedName>
        <fullName evidence="2">Uncharacterized protein</fullName>
    </submittedName>
</protein>
<keyword evidence="3" id="KW-1185">Reference proteome</keyword>
<sequence length="221" mass="24592">MSTMRYDRKPPLAKSPIRLRPRRVLGSNSTSLQTPSGSLTKSQKPVRAWSNEGSEIRPEYLSISSELRALARMVKCEIGNGETEHAGLGETSVGANSTTLFERGRFYEEYSARRNERLSRRRGETGTESKSGHHLGLGVTTESSKRRESKKLESLRKSVSAAYSVERNEIQTPRYSLRSMSKAKDINTNKKPPLAVNYNSSVSVIGTASKTTARRVGTRRV</sequence>